<reference evidence="5" key="1">
    <citation type="submission" date="2022-06" db="EMBL/GenBank/DDBJ databases">
        <title>Genome sequence of Phormidium yuhuli AB48 isolated from an industrial photobioreactor environment.</title>
        <authorList>
            <person name="Qiu Y."/>
            <person name="Noonan A.J.C."/>
            <person name="Dofher K."/>
            <person name="Koch M."/>
            <person name="Kieft B."/>
            <person name="Lin X."/>
            <person name="Ziels R.M."/>
            <person name="Hallam S.J."/>
        </authorList>
    </citation>
    <scope>NUCLEOTIDE SEQUENCE</scope>
    <source>
        <strain evidence="5">AB48</strain>
    </source>
</reference>
<evidence type="ECO:0000259" key="4">
    <source>
        <dbReference type="SMART" id="SM00382"/>
    </source>
</evidence>
<dbReference type="InterPro" id="IPR045434">
    <property type="entry name" value="EAD4"/>
</dbReference>
<dbReference type="SMART" id="SM00382">
    <property type="entry name" value="AAA"/>
    <property type="match status" value="1"/>
</dbReference>
<dbReference type="RefSeq" id="WP_252664773.1">
    <property type="nucleotide sequence ID" value="NZ_CP098611.1"/>
</dbReference>
<dbReference type="Gene3D" id="3.40.50.300">
    <property type="entry name" value="P-loop containing nucleotide triphosphate hydrolases"/>
    <property type="match status" value="1"/>
</dbReference>
<dbReference type="Pfam" id="PF19959">
    <property type="entry name" value="EAD4"/>
    <property type="match status" value="1"/>
</dbReference>
<evidence type="ECO:0000313" key="5">
    <source>
        <dbReference type="EMBL" id="USR92624.1"/>
    </source>
</evidence>
<dbReference type="InterPro" id="IPR003593">
    <property type="entry name" value="AAA+_ATPase"/>
</dbReference>
<keyword evidence="1" id="KW-0042">Antenna complex</keyword>
<feature type="domain" description="AAA+ ATPase" evidence="4">
    <location>
        <begin position="341"/>
        <end position="476"/>
    </location>
</feature>
<sequence length="1400" mass="157997">MGKSGQPFKKSRKYGESAEDLQDRLDFVAALLALADEEITIPPDSLKAQFKLEWVKEDELRVSGIIEQKQRNGQIKRIEKGITKKDLGVLLETYRRNPILEAVRDKLIQNALDCLRDLGILKEHESAKNQGYWKFSLHLSHQTKREENLQVIRDKWKEAFGNLPEIHHPPQLTATLNRCILGLKGDYQQAQQKLTEITTTLQNRLKDKTLSITKVEEGSIILIVESSQTGYEQLKTLINTKIGKFQVEYVIDEWQDICRRMLLDRKPLSSNTVIGQVYGDRNLIDEDLFVDLALVKPKRSKNPKHPQDIDPEKGSDLYNREEVEKRFAYREFLDEVIGQRTEKRLAIIGEPGAGKTTLLQKLAFWLLQETDDLVVWVSLAELGSQPLGEYLEQKWLTEALRQSRAEIKADWGNKFEGGAVWLLLDGLDEMSQTDLQGLNFRGWVTDARMIVTCRLNLWQGNPSQLQGFQTYLTQPFQDEQMQEFIRRWFRGLVAEGEDVQLAESLWSELQESGKERIKDLCRNPLRLTLLCATWKVEDALPETMADLYAGFVESVYGWKETAFPVTEEEKEQLNAALGELAKASLEGETSRFRLTHRLVCEHLGKPKAKGSLFPLALKLGWLNEVGVAAENPREKVYGFYHATFQEYFAALAVEDWDYFLPRNHIDCPVEGKRYRIFEPQWKQVILLWLGRWDIVDEEKEGFIRGLVEFKDGVRDFYEYQSYFLAAAAINEFKTCSIAAEIVRQLVKWGFGYFNIEKQEWRTFIYPIKERARKAIPETIRRLAISELSAIVGNCPEESTRRQVAESLGEIDPGNSQAISVLVNLIATTDNEDLRCCAAESLGKIDPGNLAAITALVNLIATAQTCVMTQMDAAEILGEIGQGNPDAITALVNLIATTENKDIRRNAAESLGKIGQGNPDAIAALVNLSTTTEDESTQSCAVGSLRRIDPGNPKAIAALVNLIATTEDESTRSWAAQRLWEIDPGNPEAIGVLLKVIATTENHNTRSWAAYSLEQIGQGNPEVIVAVVKVIATTKNEKTRLQTAYSLGKIDPGNPEAIAVWLEVIRTTEDEMTRLQAAYSLGRIDPGNPEAIAGLLEIIRTTEDEKTRLQAAYSLGRIDPGNPEAIAVWLEVIRTTKDEMTRLQAANSLEEIDPENTNAIAGWLEILRTTEDEYIPDLAAESLGRILTTRQQYAGVVTALKNCLGDEVYQSNYDQFQECYKLFWNCAENLPYPEFYQAWHNPPTTPHPEVTEQTPHSGEQTFSSPLTWESLQHLPLYCLNADLLADETHEREIALTLSELIWEITCPDEDPPEPATPAELRRHLKTLKRRNLLPHGAILFGSETVSTPTQPTPELMAFCQKLTGVIAIAFLTEEPLEAPLKGFSPNQPNLISAIETWLGEI</sequence>
<dbReference type="SUPFAM" id="SSF48371">
    <property type="entry name" value="ARM repeat"/>
    <property type="match status" value="1"/>
</dbReference>
<keyword evidence="6" id="KW-1185">Reference proteome</keyword>
<organism evidence="5 6">
    <name type="scientific">Phormidium yuhuli AB48</name>
    <dbReference type="NCBI Taxonomy" id="2940671"/>
    <lineage>
        <taxon>Bacteria</taxon>
        <taxon>Bacillati</taxon>
        <taxon>Cyanobacteriota</taxon>
        <taxon>Cyanophyceae</taxon>
        <taxon>Oscillatoriophycideae</taxon>
        <taxon>Oscillatoriales</taxon>
        <taxon>Oscillatoriaceae</taxon>
        <taxon>Phormidium</taxon>
        <taxon>Phormidium yuhuli</taxon>
    </lineage>
</organism>
<dbReference type="Pfam" id="PF05729">
    <property type="entry name" value="NACHT"/>
    <property type="match status" value="1"/>
</dbReference>
<dbReference type="Pfam" id="PF13646">
    <property type="entry name" value="HEAT_2"/>
    <property type="match status" value="3"/>
</dbReference>
<proteinExistence type="predicted"/>
<dbReference type="Pfam" id="PF20694">
    <property type="entry name" value="TRADD-like_N"/>
    <property type="match status" value="1"/>
</dbReference>
<dbReference type="Pfam" id="PF22730">
    <property type="entry name" value="NCC-H"/>
    <property type="match status" value="1"/>
</dbReference>
<dbReference type="InterPro" id="IPR007111">
    <property type="entry name" value="NACHT_NTPase"/>
</dbReference>
<dbReference type="InterPro" id="IPR054611">
    <property type="entry name" value="NCAB"/>
</dbReference>
<name>A0ABY5ATS3_9CYAN</name>
<dbReference type="Pfam" id="PF22724">
    <property type="entry name" value="NCAB1"/>
    <property type="match status" value="1"/>
</dbReference>
<dbReference type="Gene3D" id="1.25.10.10">
    <property type="entry name" value="Leucine-rich Repeat Variant"/>
    <property type="match status" value="3"/>
</dbReference>
<dbReference type="SUPFAM" id="SSF52540">
    <property type="entry name" value="P-loop containing nucleoside triphosphate hydrolases"/>
    <property type="match status" value="1"/>
</dbReference>
<evidence type="ECO:0000256" key="3">
    <source>
        <dbReference type="SAM" id="MobiDB-lite"/>
    </source>
</evidence>
<evidence type="ECO:0000256" key="2">
    <source>
        <dbReference type="ARBA" id="ARBA00022738"/>
    </source>
</evidence>
<dbReference type="InterPro" id="IPR016024">
    <property type="entry name" value="ARM-type_fold"/>
</dbReference>
<evidence type="ECO:0000256" key="1">
    <source>
        <dbReference type="ARBA" id="ARBA00022549"/>
    </source>
</evidence>
<dbReference type="PANTHER" id="PTHR12697:SF40">
    <property type="entry name" value="PHYCOCYANOBILIN LYASE SUBUNIT ALPHA"/>
    <property type="match status" value="1"/>
</dbReference>
<feature type="compositionally biased region" description="Polar residues" evidence="3">
    <location>
        <begin position="1250"/>
        <end position="1261"/>
    </location>
</feature>
<accession>A0ABY5ATS3</accession>
<dbReference type="InterPro" id="IPR011989">
    <property type="entry name" value="ARM-like"/>
</dbReference>
<dbReference type="PANTHER" id="PTHR12697">
    <property type="entry name" value="PBS LYASE HEAT-LIKE PROTEIN"/>
    <property type="match status" value="1"/>
</dbReference>
<evidence type="ECO:0000313" key="6">
    <source>
        <dbReference type="Proteomes" id="UP001056708"/>
    </source>
</evidence>
<feature type="region of interest" description="Disordered" evidence="3">
    <location>
        <begin position="1242"/>
        <end position="1261"/>
    </location>
</feature>
<protein>
    <submittedName>
        <fullName evidence="5">HEAT repeat domain-containing protein</fullName>
    </submittedName>
</protein>
<dbReference type="InterPro" id="IPR004155">
    <property type="entry name" value="PBS_lyase_HEAT"/>
</dbReference>
<dbReference type="Proteomes" id="UP001056708">
    <property type="component" value="Chromosome"/>
</dbReference>
<keyword evidence="2" id="KW-0605">Phycobilisome</keyword>
<dbReference type="SMART" id="SM00567">
    <property type="entry name" value="EZ_HEAT"/>
    <property type="match status" value="12"/>
</dbReference>
<dbReference type="EMBL" id="CP098611">
    <property type="protein sequence ID" value="USR92624.1"/>
    <property type="molecule type" value="Genomic_DNA"/>
</dbReference>
<gene>
    <name evidence="5" type="ORF">NEA10_07865</name>
</gene>
<dbReference type="InterPro" id="IPR054570">
    <property type="entry name" value="NCC-H_dom"/>
</dbReference>
<dbReference type="InterPro" id="IPR027417">
    <property type="entry name" value="P-loop_NTPase"/>
</dbReference>
<dbReference type="InterPro" id="IPR049341">
    <property type="entry name" value="TRADD-like_N"/>
</dbReference>